<reference evidence="3 4" key="1">
    <citation type="submission" date="2022-12" db="EMBL/GenBank/DDBJ databases">
        <title>Dasania phycosphaerae sp. nov., isolated from particulate material of the south coast of Korea.</title>
        <authorList>
            <person name="Jiang Y."/>
        </authorList>
    </citation>
    <scope>NUCLEOTIDE SEQUENCE [LARGE SCALE GENOMIC DNA]</scope>
    <source>
        <strain evidence="3 4">GY-19</strain>
    </source>
</reference>
<evidence type="ECO:0000259" key="2">
    <source>
        <dbReference type="Pfam" id="PF07589"/>
    </source>
</evidence>
<feature type="signal peptide" evidence="1">
    <location>
        <begin position="1"/>
        <end position="21"/>
    </location>
</feature>
<dbReference type="EMBL" id="JAPTGG010000018">
    <property type="protein sequence ID" value="MCZ0866903.1"/>
    <property type="molecule type" value="Genomic_DNA"/>
</dbReference>
<protein>
    <submittedName>
        <fullName evidence="3">PEP-CTERM sorting domain-containing protein</fullName>
    </submittedName>
</protein>
<comment type="caution">
    <text evidence="3">The sequence shown here is derived from an EMBL/GenBank/DDBJ whole genome shotgun (WGS) entry which is preliminary data.</text>
</comment>
<feature type="domain" description="Ice-binding protein C-terminal" evidence="2">
    <location>
        <begin position="140"/>
        <end position="161"/>
    </location>
</feature>
<keyword evidence="4" id="KW-1185">Reference proteome</keyword>
<dbReference type="InterPro" id="IPR013424">
    <property type="entry name" value="Ice-binding_C"/>
</dbReference>
<keyword evidence="1" id="KW-0732">Signal</keyword>
<dbReference type="RefSeq" id="WP_258332853.1">
    <property type="nucleotide sequence ID" value="NZ_JAPTGG010000018.1"/>
</dbReference>
<dbReference type="NCBIfam" id="TIGR02595">
    <property type="entry name" value="PEP_CTERM"/>
    <property type="match status" value="1"/>
</dbReference>
<organism evidence="3 4">
    <name type="scientific">Dasania phycosphaerae</name>
    <dbReference type="NCBI Taxonomy" id="2950436"/>
    <lineage>
        <taxon>Bacteria</taxon>
        <taxon>Pseudomonadati</taxon>
        <taxon>Pseudomonadota</taxon>
        <taxon>Gammaproteobacteria</taxon>
        <taxon>Cellvibrionales</taxon>
        <taxon>Spongiibacteraceae</taxon>
        <taxon>Dasania</taxon>
    </lineage>
</organism>
<evidence type="ECO:0000313" key="4">
    <source>
        <dbReference type="Proteomes" id="UP001069090"/>
    </source>
</evidence>
<sequence>MSIKKLFLMAAFVMSSSFASASLITFDGATGTIIGSFSESGFTFTLNGGSTPHFGDGGQPNGILDWHNGGANASNAIVTMTENGGNLFNLSGFDIYGSAMNIGGVIYGIGSHAVNLTGLSSITFDLTSFQGGIDNLNVNVSEPSPFALLALGLAGLGLARRKARR</sequence>
<accession>A0A9J6RRW6</accession>
<gene>
    <name evidence="3" type="ORF">O0V09_16985</name>
</gene>
<proteinExistence type="predicted"/>
<dbReference type="AlphaFoldDB" id="A0A9J6RRW6"/>
<dbReference type="Proteomes" id="UP001069090">
    <property type="component" value="Unassembled WGS sequence"/>
</dbReference>
<feature type="chain" id="PRO_5039933422" evidence="1">
    <location>
        <begin position="22"/>
        <end position="165"/>
    </location>
</feature>
<dbReference type="Pfam" id="PF07589">
    <property type="entry name" value="PEP-CTERM"/>
    <property type="match status" value="1"/>
</dbReference>
<evidence type="ECO:0000313" key="3">
    <source>
        <dbReference type="EMBL" id="MCZ0866903.1"/>
    </source>
</evidence>
<name>A0A9J6RRW6_9GAMM</name>
<evidence type="ECO:0000256" key="1">
    <source>
        <dbReference type="SAM" id="SignalP"/>
    </source>
</evidence>